<sequence length="103" mass="11505">MSKLQKGESRVVFKCLIFFRQTCALSRTKSTLSFLFFFLLEKCFITSLLGVSSSELPVVSPSITTLSAEAGSKPQSLLFLCPSRLVDSVSHEKQYISKTIYII</sequence>
<reference evidence="1 2" key="1">
    <citation type="journal article" date="2023" name="Life. Sci Alliance">
        <title>Evolutionary insights into 3D genome organization and epigenetic landscape of Vigna mungo.</title>
        <authorList>
            <person name="Junaid A."/>
            <person name="Singh B."/>
            <person name="Bhatia S."/>
        </authorList>
    </citation>
    <scope>NUCLEOTIDE SEQUENCE [LARGE SCALE GENOMIC DNA]</scope>
    <source>
        <strain evidence="1">Urdbean</strain>
    </source>
</reference>
<protein>
    <submittedName>
        <fullName evidence="1">Uncharacterized protein</fullName>
    </submittedName>
</protein>
<organism evidence="1 2">
    <name type="scientific">Vigna mungo</name>
    <name type="common">Black gram</name>
    <name type="synonym">Phaseolus mungo</name>
    <dbReference type="NCBI Taxonomy" id="3915"/>
    <lineage>
        <taxon>Eukaryota</taxon>
        <taxon>Viridiplantae</taxon>
        <taxon>Streptophyta</taxon>
        <taxon>Embryophyta</taxon>
        <taxon>Tracheophyta</taxon>
        <taxon>Spermatophyta</taxon>
        <taxon>Magnoliopsida</taxon>
        <taxon>eudicotyledons</taxon>
        <taxon>Gunneridae</taxon>
        <taxon>Pentapetalae</taxon>
        <taxon>rosids</taxon>
        <taxon>fabids</taxon>
        <taxon>Fabales</taxon>
        <taxon>Fabaceae</taxon>
        <taxon>Papilionoideae</taxon>
        <taxon>50 kb inversion clade</taxon>
        <taxon>NPAAA clade</taxon>
        <taxon>indigoferoid/millettioid clade</taxon>
        <taxon>Phaseoleae</taxon>
        <taxon>Vigna</taxon>
    </lineage>
</organism>
<accession>A0AAQ3MLK2</accession>
<dbReference type="Proteomes" id="UP001374535">
    <property type="component" value="Chromosome 10"/>
</dbReference>
<proteinExistence type="predicted"/>
<gene>
    <name evidence="1" type="ORF">V8G54_032183</name>
</gene>
<evidence type="ECO:0000313" key="1">
    <source>
        <dbReference type="EMBL" id="WVY93095.1"/>
    </source>
</evidence>
<keyword evidence="2" id="KW-1185">Reference proteome</keyword>
<dbReference type="EMBL" id="CP144691">
    <property type="protein sequence ID" value="WVY93095.1"/>
    <property type="molecule type" value="Genomic_DNA"/>
</dbReference>
<name>A0AAQ3MLK2_VIGMU</name>
<evidence type="ECO:0000313" key="2">
    <source>
        <dbReference type="Proteomes" id="UP001374535"/>
    </source>
</evidence>
<dbReference type="AlphaFoldDB" id="A0AAQ3MLK2"/>